<keyword evidence="2" id="KW-0732">Signal</keyword>
<accession>A0ABV6P1M3</accession>
<feature type="chain" id="PRO_5045533778" description="Secreted protein" evidence="2">
    <location>
        <begin position="27"/>
        <end position="197"/>
    </location>
</feature>
<evidence type="ECO:0000313" key="4">
    <source>
        <dbReference type="Proteomes" id="UP001589894"/>
    </source>
</evidence>
<comment type="caution">
    <text evidence="3">The sequence shown here is derived from an EMBL/GenBank/DDBJ whole genome shotgun (WGS) entry which is preliminary data.</text>
</comment>
<feature type="signal peptide" evidence="2">
    <location>
        <begin position="1"/>
        <end position="26"/>
    </location>
</feature>
<evidence type="ECO:0000256" key="2">
    <source>
        <dbReference type="SAM" id="SignalP"/>
    </source>
</evidence>
<dbReference type="Proteomes" id="UP001589894">
    <property type="component" value="Unassembled WGS sequence"/>
</dbReference>
<evidence type="ECO:0000256" key="1">
    <source>
        <dbReference type="SAM" id="MobiDB-lite"/>
    </source>
</evidence>
<name>A0ABV6P1M3_9ACTN</name>
<evidence type="ECO:0008006" key="5">
    <source>
        <dbReference type="Google" id="ProtNLM"/>
    </source>
</evidence>
<keyword evidence="4" id="KW-1185">Reference proteome</keyword>
<dbReference type="EMBL" id="JBHLUE010000019">
    <property type="protein sequence ID" value="MFC0566926.1"/>
    <property type="molecule type" value="Genomic_DNA"/>
</dbReference>
<protein>
    <recommendedName>
        <fullName evidence="5">Secreted protein</fullName>
    </recommendedName>
</protein>
<feature type="compositionally biased region" description="Pro residues" evidence="1">
    <location>
        <begin position="31"/>
        <end position="45"/>
    </location>
</feature>
<feature type="region of interest" description="Disordered" evidence="1">
    <location>
        <begin position="28"/>
        <end position="48"/>
    </location>
</feature>
<organism evidence="3 4">
    <name type="scientific">Plantactinospora siamensis</name>
    <dbReference type="NCBI Taxonomy" id="555372"/>
    <lineage>
        <taxon>Bacteria</taxon>
        <taxon>Bacillati</taxon>
        <taxon>Actinomycetota</taxon>
        <taxon>Actinomycetes</taxon>
        <taxon>Micromonosporales</taxon>
        <taxon>Micromonosporaceae</taxon>
        <taxon>Plantactinospora</taxon>
    </lineage>
</organism>
<gene>
    <name evidence="3" type="ORF">ACFFHU_22645</name>
</gene>
<proteinExistence type="predicted"/>
<reference evidence="3 4" key="1">
    <citation type="submission" date="2024-09" db="EMBL/GenBank/DDBJ databases">
        <authorList>
            <person name="Sun Q."/>
            <person name="Mori K."/>
        </authorList>
    </citation>
    <scope>NUCLEOTIDE SEQUENCE [LARGE SCALE GENOMIC DNA]</scope>
    <source>
        <strain evidence="3 4">TBRC 2205</strain>
    </source>
</reference>
<dbReference type="RefSeq" id="WP_377342021.1">
    <property type="nucleotide sequence ID" value="NZ_JBHLUE010000019.1"/>
</dbReference>
<evidence type="ECO:0000313" key="3">
    <source>
        <dbReference type="EMBL" id="MFC0566926.1"/>
    </source>
</evidence>
<sequence length="197" mass="20977">MNKSLHPVLTAGVALIVLLAGSPASAAPAKPVAPAPPASAAPPPLTDVTTPVVTRASSGPISRISSQQYAQTRAAAGRPLSANEQVALASSSCWTWSRSQWKDNIYGGTLMRLNGTINWCQDGSSVWGGGYNWSTYTNFGWSFDKWTNSPTGYYNPSRTRYDTVAQAKFCISWCAGTSYIGLDLWGDAWGSYGSSNL</sequence>